<evidence type="ECO:0000313" key="2">
    <source>
        <dbReference type="EMBL" id="KAK5174074.1"/>
    </source>
</evidence>
<comment type="caution">
    <text evidence="2">The sequence shown here is derived from an EMBL/GenBank/DDBJ whole genome shotgun (WGS) entry which is preliminary data.</text>
</comment>
<keyword evidence="3" id="KW-1185">Reference proteome</keyword>
<evidence type="ECO:0000313" key="3">
    <source>
        <dbReference type="Proteomes" id="UP001337655"/>
    </source>
</evidence>
<feature type="transmembrane region" description="Helical" evidence="1">
    <location>
        <begin position="41"/>
        <end position="70"/>
    </location>
</feature>
<keyword evidence="1" id="KW-0472">Membrane</keyword>
<evidence type="ECO:0000256" key="1">
    <source>
        <dbReference type="SAM" id="Phobius"/>
    </source>
</evidence>
<feature type="transmembrane region" description="Helical" evidence="1">
    <location>
        <begin position="12"/>
        <end position="29"/>
    </location>
</feature>
<dbReference type="GeneID" id="89922502"/>
<dbReference type="Proteomes" id="UP001337655">
    <property type="component" value="Unassembled WGS sequence"/>
</dbReference>
<gene>
    <name evidence="2" type="ORF">LTR77_001154</name>
</gene>
<dbReference type="AlphaFoldDB" id="A0AAV9PKN1"/>
<name>A0AAV9PKN1_9PEZI</name>
<accession>A0AAV9PKN1</accession>
<proteinExistence type="predicted"/>
<sequence length="172" mass="19092">MALHDLYELRVNGLSIAFYLITTISLYYSDMYRNKGKTSYSFYFGSIFFLYIYCTQLASAAIICFGISALKIKPVVQESPCGTLSLKNDFCATCGSLTRFLAFVGQEGEWRWDKVEGKWAEQGVLLGVLIVLTLLLWVSLTKGIAYDRARANGLAVGECKDTSDAQDTLEAA</sequence>
<keyword evidence="1" id="KW-1133">Transmembrane helix</keyword>
<dbReference type="EMBL" id="JAVRRT010000002">
    <property type="protein sequence ID" value="KAK5174074.1"/>
    <property type="molecule type" value="Genomic_DNA"/>
</dbReference>
<protein>
    <submittedName>
        <fullName evidence="2">Uncharacterized protein</fullName>
    </submittedName>
</protein>
<dbReference type="RefSeq" id="XP_064662743.1">
    <property type="nucleotide sequence ID" value="XM_064798416.1"/>
</dbReference>
<organism evidence="2 3">
    <name type="scientific">Saxophila tyrrhenica</name>
    <dbReference type="NCBI Taxonomy" id="1690608"/>
    <lineage>
        <taxon>Eukaryota</taxon>
        <taxon>Fungi</taxon>
        <taxon>Dikarya</taxon>
        <taxon>Ascomycota</taxon>
        <taxon>Pezizomycotina</taxon>
        <taxon>Dothideomycetes</taxon>
        <taxon>Dothideomycetidae</taxon>
        <taxon>Mycosphaerellales</taxon>
        <taxon>Extremaceae</taxon>
        <taxon>Saxophila</taxon>
    </lineage>
</organism>
<reference evidence="2 3" key="1">
    <citation type="submission" date="2023-08" db="EMBL/GenBank/DDBJ databases">
        <title>Black Yeasts Isolated from many extreme environments.</title>
        <authorList>
            <person name="Coleine C."/>
            <person name="Stajich J.E."/>
            <person name="Selbmann L."/>
        </authorList>
    </citation>
    <scope>NUCLEOTIDE SEQUENCE [LARGE SCALE GENOMIC DNA]</scope>
    <source>
        <strain evidence="2 3">CCFEE 5935</strain>
    </source>
</reference>
<feature type="transmembrane region" description="Helical" evidence="1">
    <location>
        <begin position="119"/>
        <end position="140"/>
    </location>
</feature>
<keyword evidence="1" id="KW-0812">Transmembrane</keyword>